<evidence type="ECO:0000313" key="1">
    <source>
        <dbReference type="EMBL" id="KAK7454675.1"/>
    </source>
</evidence>
<dbReference type="Proteomes" id="UP001498398">
    <property type="component" value="Unassembled WGS sequence"/>
</dbReference>
<dbReference type="EMBL" id="JBANRG010000024">
    <property type="protein sequence ID" value="KAK7454675.1"/>
    <property type="molecule type" value="Genomic_DNA"/>
</dbReference>
<comment type="caution">
    <text evidence="1">The sequence shown here is derived from an EMBL/GenBank/DDBJ whole genome shotgun (WGS) entry which is preliminary data.</text>
</comment>
<proteinExistence type="predicted"/>
<organism evidence="1 2">
    <name type="scientific">Marasmiellus scandens</name>
    <dbReference type="NCBI Taxonomy" id="2682957"/>
    <lineage>
        <taxon>Eukaryota</taxon>
        <taxon>Fungi</taxon>
        <taxon>Dikarya</taxon>
        <taxon>Basidiomycota</taxon>
        <taxon>Agaricomycotina</taxon>
        <taxon>Agaricomycetes</taxon>
        <taxon>Agaricomycetidae</taxon>
        <taxon>Agaricales</taxon>
        <taxon>Marasmiineae</taxon>
        <taxon>Omphalotaceae</taxon>
        <taxon>Marasmiellus</taxon>
    </lineage>
</organism>
<accession>A0ABR1JF31</accession>
<name>A0ABR1JF31_9AGAR</name>
<evidence type="ECO:0000313" key="2">
    <source>
        <dbReference type="Proteomes" id="UP001498398"/>
    </source>
</evidence>
<sequence>MALAWPHLRSIKLFPEFQSLAVRQRRSRELSLYAVFLLTRLCPNLTHAALPLNAEVFDTPPFRNTSSSTGQSEMTGNEVAQLTYFDMGSCRVEDGDEHILPELLGQICAPDCTVFCNWYEIAEDEGLDDDAQSKMEAKWDFIKGVFPRFSELYSRLRVLENKTRSLQNR</sequence>
<protein>
    <submittedName>
        <fullName evidence="1">Uncharacterized protein</fullName>
    </submittedName>
</protein>
<gene>
    <name evidence="1" type="ORF">VKT23_011428</name>
</gene>
<reference evidence="1 2" key="1">
    <citation type="submission" date="2024-01" db="EMBL/GenBank/DDBJ databases">
        <title>A draft genome for the cacao thread blight pathogen Marasmiellus scandens.</title>
        <authorList>
            <person name="Baruah I.K."/>
            <person name="Leung J."/>
            <person name="Bukari Y."/>
            <person name="Amoako-Attah I."/>
            <person name="Meinhardt L.W."/>
            <person name="Bailey B.A."/>
            <person name="Cohen S.P."/>
        </authorList>
    </citation>
    <scope>NUCLEOTIDE SEQUENCE [LARGE SCALE GENOMIC DNA]</scope>
    <source>
        <strain evidence="1 2">GH-19</strain>
    </source>
</reference>
<keyword evidence="2" id="KW-1185">Reference proteome</keyword>